<dbReference type="Pfam" id="PF20434">
    <property type="entry name" value="BD-FAE"/>
    <property type="match status" value="1"/>
</dbReference>
<dbReference type="SUPFAM" id="SSF53474">
    <property type="entry name" value="alpha/beta-Hydrolases"/>
    <property type="match status" value="1"/>
</dbReference>
<dbReference type="InterPro" id="IPR029058">
    <property type="entry name" value="AB_hydrolase_fold"/>
</dbReference>
<sequence>MIVEKKKVWNDKRRASYTMYLLDNSAEVDSGRMHPAVVICGGGGFMRITEREKQPVAMYFLSKGYQVFTLDYITKATGLACYPEPVTDLAKLMLIIRTNSEKWKINQDSITVIGFSAGGQICASLATQWNDNLILNKVDPGIEPEKIRPNAVVLCYPMLDYLYQIERSMSEPEINPFSPSIGMKKKDFLEMFLEAGVGVNATEEQYKRASPYYYVSEKTPPTFLWHTSKDELVYAEQSLRFAERLSAFHIPYEIHVFEEGFHGLALANENSTCNQELINEDVTIWADLALKFLKRHNC</sequence>
<dbReference type="InterPro" id="IPR049492">
    <property type="entry name" value="BD-FAE-like_dom"/>
</dbReference>
<evidence type="ECO:0000313" key="3">
    <source>
        <dbReference type="EMBL" id="TCL61253.1"/>
    </source>
</evidence>
<gene>
    <name evidence="3" type="ORF">EDD76_101351</name>
</gene>
<dbReference type="RefSeq" id="WP_051869534.1">
    <property type="nucleotide sequence ID" value="NZ_JPNB01000002.1"/>
</dbReference>
<proteinExistence type="predicted"/>
<dbReference type="GO" id="GO:0016787">
    <property type="term" value="F:hydrolase activity"/>
    <property type="evidence" value="ECO:0007669"/>
    <property type="project" value="UniProtKB-KW"/>
</dbReference>
<dbReference type="PANTHER" id="PTHR48081:SF6">
    <property type="entry name" value="PEPTIDASE S9 PROLYL OLIGOPEPTIDASE CATALYTIC DOMAIN-CONTAINING PROTEIN"/>
    <property type="match status" value="1"/>
</dbReference>
<reference evidence="3 4" key="1">
    <citation type="submission" date="2019-03" db="EMBL/GenBank/DDBJ databases">
        <title>Genomic Encyclopedia of Type Strains, Phase IV (KMG-IV): sequencing the most valuable type-strain genomes for metagenomic binning, comparative biology and taxonomic classification.</title>
        <authorList>
            <person name="Goeker M."/>
        </authorList>
    </citation>
    <scope>NUCLEOTIDE SEQUENCE [LARGE SCALE GENOMIC DNA]</scope>
    <source>
        <strain evidence="3 4">DSM 100556</strain>
    </source>
</reference>
<dbReference type="EMBL" id="SLUO01000001">
    <property type="protein sequence ID" value="TCL61253.1"/>
    <property type="molecule type" value="Genomic_DNA"/>
</dbReference>
<evidence type="ECO:0000313" key="4">
    <source>
        <dbReference type="Proteomes" id="UP000295718"/>
    </source>
</evidence>
<dbReference type="Proteomes" id="UP000295718">
    <property type="component" value="Unassembled WGS sequence"/>
</dbReference>
<dbReference type="Gene3D" id="3.40.50.1820">
    <property type="entry name" value="alpha/beta hydrolase"/>
    <property type="match status" value="1"/>
</dbReference>
<dbReference type="AlphaFoldDB" id="A0A4R1R6P7"/>
<protein>
    <submittedName>
        <fullName evidence="3">Alpha/beta hydrolase family protein</fullName>
    </submittedName>
</protein>
<accession>A0A4R1R6P7</accession>
<feature type="domain" description="BD-FAE-like" evidence="2">
    <location>
        <begin position="32"/>
        <end position="245"/>
    </location>
</feature>
<comment type="caution">
    <text evidence="3">The sequence shown here is derived from an EMBL/GenBank/DDBJ whole genome shotgun (WGS) entry which is preliminary data.</text>
</comment>
<evidence type="ECO:0000259" key="2">
    <source>
        <dbReference type="Pfam" id="PF20434"/>
    </source>
</evidence>
<evidence type="ECO:0000256" key="1">
    <source>
        <dbReference type="ARBA" id="ARBA00022801"/>
    </source>
</evidence>
<dbReference type="STRING" id="1469948.GCA_000732725_02419"/>
<organism evidence="3 4">
    <name type="scientific">Kineothrix alysoides</name>
    <dbReference type="NCBI Taxonomy" id="1469948"/>
    <lineage>
        <taxon>Bacteria</taxon>
        <taxon>Bacillati</taxon>
        <taxon>Bacillota</taxon>
        <taxon>Clostridia</taxon>
        <taxon>Lachnospirales</taxon>
        <taxon>Lachnospiraceae</taxon>
        <taxon>Kineothrix</taxon>
    </lineage>
</organism>
<dbReference type="InterPro" id="IPR050300">
    <property type="entry name" value="GDXG_lipolytic_enzyme"/>
</dbReference>
<dbReference type="PANTHER" id="PTHR48081">
    <property type="entry name" value="AB HYDROLASE SUPERFAMILY PROTEIN C4A8.06C"/>
    <property type="match status" value="1"/>
</dbReference>
<name>A0A4R1R6P7_9FIRM</name>
<keyword evidence="4" id="KW-1185">Reference proteome</keyword>
<keyword evidence="1 3" id="KW-0378">Hydrolase</keyword>
<dbReference type="OrthoDB" id="9794725at2"/>